<accession>A0A316ZF19</accession>
<feature type="compositionally biased region" description="Low complexity" evidence="5">
    <location>
        <begin position="162"/>
        <end position="171"/>
    </location>
</feature>
<name>A0A316ZF19_9BASI</name>
<keyword evidence="2 4" id="KW-0833">Ubl conjugation pathway</keyword>
<evidence type="ECO:0000256" key="4">
    <source>
        <dbReference type="RuleBase" id="RU362109"/>
    </source>
</evidence>
<evidence type="ECO:0000313" key="8">
    <source>
        <dbReference type="Proteomes" id="UP000245946"/>
    </source>
</evidence>
<evidence type="ECO:0000259" key="6">
    <source>
        <dbReference type="PROSITE" id="PS50127"/>
    </source>
</evidence>
<dbReference type="InterPro" id="IPR050113">
    <property type="entry name" value="Ub_conjugating_enzyme"/>
</dbReference>
<keyword evidence="1" id="KW-0808">Transferase</keyword>
<dbReference type="InterPro" id="IPR023313">
    <property type="entry name" value="UBQ-conjugating_AS"/>
</dbReference>
<comment type="similarity">
    <text evidence="4">Belongs to the ubiquitin-conjugating enzyme family.</text>
</comment>
<dbReference type="AlphaFoldDB" id="A0A316ZF19"/>
<dbReference type="InterPro" id="IPR000608">
    <property type="entry name" value="UBC"/>
</dbReference>
<dbReference type="EMBL" id="KZ819285">
    <property type="protein sequence ID" value="PWO00341.1"/>
    <property type="molecule type" value="Genomic_DNA"/>
</dbReference>
<dbReference type="CDD" id="cd23804">
    <property type="entry name" value="UBCc_UBE2S"/>
    <property type="match status" value="1"/>
</dbReference>
<proteinExistence type="inferred from homology"/>
<dbReference type="STRING" id="58919.A0A316ZF19"/>
<dbReference type="GO" id="GO:0016740">
    <property type="term" value="F:transferase activity"/>
    <property type="evidence" value="ECO:0007669"/>
    <property type="project" value="UniProtKB-KW"/>
</dbReference>
<feature type="active site" description="Glycyl thioester intermediate" evidence="3">
    <location>
        <position position="91"/>
    </location>
</feature>
<dbReference type="Proteomes" id="UP000245946">
    <property type="component" value="Unassembled WGS sequence"/>
</dbReference>
<dbReference type="GO" id="GO:0005524">
    <property type="term" value="F:ATP binding"/>
    <property type="evidence" value="ECO:0007669"/>
    <property type="project" value="UniProtKB-UniRule"/>
</dbReference>
<evidence type="ECO:0000256" key="2">
    <source>
        <dbReference type="ARBA" id="ARBA00022786"/>
    </source>
</evidence>
<dbReference type="InterPro" id="IPR016135">
    <property type="entry name" value="UBQ-conjugating_enzyme/RWD"/>
</dbReference>
<feature type="domain" description="UBC core" evidence="6">
    <location>
        <begin position="6"/>
        <end position="154"/>
    </location>
</feature>
<evidence type="ECO:0000256" key="1">
    <source>
        <dbReference type="ARBA" id="ARBA00022679"/>
    </source>
</evidence>
<protein>
    <submittedName>
        <fullName evidence="7">UBC-like protein</fullName>
    </submittedName>
</protein>
<dbReference type="GeneID" id="37268336"/>
<evidence type="ECO:0000313" key="7">
    <source>
        <dbReference type="EMBL" id="PWO00341.1"/>
    </source>
</evidence>
<reference evidence="7 8" key="1">
    <citation type="journal article" date="2018" name="Mol. Biol. Evol.">
        <title>Broad Genomic Sampling Reveals a Smut Pathogenic Ancestry of the Fungal Clade Ustilaginomycotina.</title>
        <authorList>
            <person name="Kijpornyongpan T."/>
            <person name="Mondo S.J."/>
            <person name="Barry K."/>
            <person name="Sandor L."/>
            <person name="Lee J."/>
            <person name="Lipzen A."/>
            <person name="Pangilinan J."/>
            <person name="LaButti K."/>
            <person name="Hainaut M."/>
            <person name="Henrissat B."/>
            <person name="Grigoriev I.V."/>
            <person name="Spatafora J.W."/>
            <person name="Aime M.C."/>
        </authorList>
    </citation>
    <scope>NUCLEOTIDE SEQUENCE [LARGE SCALE GENOMIC DNA]</scope>
    <source>
        <strain evidence="7 8">MCA 4186</strain>
    </source>
</reference>
<dbReference type="PROSITE" id="PS00183">
    <property type="entry name" value="UBC_1"/>
    <property type="match status" value="1"/>
</dbReference>
<dbReference type="Pfam" id="PF00179">
    <property type="entry name" value="UQ_con"/>
    <property type="match status" value="1"/>
</dbReference>
<feature type="region of interest" description="Disordered" evidence="5">
    <location>
        <begin position="162"/>
        <end position="197"/>
    </location>
</feature>
<evidence type="ECO:0000256" key="3">
    <source>
        <dbReference type="PROSITE-ProRule" id="PRU10133"/>
    </source>
</evidence>
<organism evidence="7 8">
    <name type="scientific">Tilletiopsis washingtonensis</name>
    <dbReference type="NCBI Taxonomy" id="58919"/>
    <lineage>
        <taxon>Eukaryota</taxon>
        <taxon>Fungi</taxon>
        <taxon>Dikarya</taxon>
        <taxon>Basidiomycota</taxon>
        <taxon>Ustilaginomycotina</taxon>
        <taxon>Exobasidiomycetes</taxon>
        <taxon>Entylomatales</taxon>
        <taxon>Entylomatales incertae sedis</taxon>
        <taxon>Tilletiopsis</taxon>
    </lineage>
</organism>
<dbReference type="Gene3D" id="3.10.110.10">
    <property type="entry name" value="Ubiquitin Conjugating Enzyme"/>
    <property type="match status" value="1"/>
</dbReference>
<keyword evidence="4" id="KW-0067">ATP-binding</keyword>
<dbReference type="PROSITE" id="PS50127">
    <property type="entry name" value="UBC_2"/>
    <property type="match status" value="1"/>
</dbReference>
<keyword evidence="4" id="KW-0547">Nucleotide-binding</keyword>
<dbReference type="OrthoDB" id="10069349at2759"/>
<dbReference type="SMART" id="SM00212">
    <property type="entry name" value="UBCc"/>
    <property type="match status" value="1"/>
</dbReference>
<evidence type="ECO:0000256" key="5">
    <source>
        <dbReference type="SAM" id="MobiDB-lite"/>
    </source>
</evidence>
<dbReference type="RefSeq" id="XP_025600619.1">
    <property type="nucleotide sequence ID" value="XM_025740792.1"/>
</dbReference>
<gene>
    <name evidence="7" type="ORF">FA09DRAFT_314973</name>
</gene>
<sequence length="247" mass="26297">MTLPPAIMRRLTRELARLHANPPEDYRVVLNEEDILDVAVWIRGPEGTPFEGGYFKLTIDFLAGDYPNSPPHCLLRTKIFHPNVSTKGDICVSTLKKGWDAQTGVDFLVRTIISLLLDPNPDSVLDQAEAGRLMHDSYEDFHKTARIWTSVHASTRPDCFGPASPASASKMASHDAAPLASTQTVAPQTSSNAGTGPATLCPPAAAALPSLPQGSIAGLPSSCAPLSLGGGGVLKKTSVPKRGLRRL</sequence>
<dbReference type="PANTHER" id="PTHR24067">
    <property type="entry name" value="UBIQUITIN-CONJUGATING ENZYME E2"/>
    <property type="match status" value="1"/>
</dbReference>
<keyword evidence="8" id="KW-1185">Reference proteome</keyword>
<dbReference type="SUPFAM" id="SSF54495">
    <property type="entry name" value="UBC-like"/>
    <property type="match status" value="1"/>
</dbReference>
<feature type="compositionally biased region" description="Polar residues" evidence="5">
    <location>
        <begin position="180"/>
        <end position="194"/>
    </location>
</feature>